<dbReference type="Proteomes" id="UP000198790">
    <property type="component" value="Unassembled WGS sequence"/>
</dbReference>
<keyword evidence="4" id="KW-1185">Reference proteome</keyword>
<proteinExistence type="predicted"/>
<dbReference type="OrthoDB" id="821460at2"/>
<organism evidence="3 4">
    <name type="scientific">Algoriphagus aquimarinus</name>
    <dbReference type="NCBI Taxonomy" id="237018"/>
    <lineage>
        <taxon>Bacteria</taxon>
        <taxon>Pseudomonadati</taxon>
        <taxon>Bacteroidota</taxon>
        <taxon>Cytophagia</taxon>
        <taxon>Cytophagales</taxon>
        <taxon>Cyclobacteriaceae</taxon>
        <taxon>Algoriphagus</taxon>
    </lineage>
</organism>
<dbReference type="STRING" id="237018.SAMN04489723_101315"/>
<evidence type="ECO:0000256" key="1">
    <source>
        <dbReference type="SAM" id="SignalP"/>
    </source>
</evidence>
<name>A0A1I0VRG3_9BACT</name>
<reference evidence="3 4" key="1">
    <citation type="submission" date="2016-10" db="EMBL/GenBank/DDBJ databases">
        <authorList>
            <person name="de Groot N.N."/>
        </authorList>
    </citation>
    <scope>NUCLEOTIDE SEQUENCE [LARGE SCALE GENOMIC DNA]</scope>
    <source>
        <strain evidence="3 4">DSM 23399</strain>
    </source>
</reference>
<protein>
    <submittedName>
        <fullName evidence="3">TonB protein C-terminal</fullName>
    </submittedName>
</protein>
<dbReference type="Pfam" id="PF03544">
    <property type="entry name" value="TonB_C"/>
    <property type="match status" value="1"/>
</dbReference>
<keyword evidence="1" id="KW-0732">Signal</keyword>
<dbReference type="InterPro" id="IPR011990">
    <property type="entry name" value="TPR-like_helical_dom_sf"/>
</dbReference>
<accession>A0A1I0VRG3</accession>
<dbReference type="InterPro" id="IPR037682">
    <property type="entry name" value="TonB_C"/>
</dbReference>
<dbReference type="AlphaFoldDB" id="A0A1I0VRG3"/>
<dbReference type="SUPFAM" id="SSF74653">
    <property type="entry name" value="TolA/TonB C-terminal domain"/>
    <property type="match status" value="1"/>
</dbReference>
<dbReference type="GO" id="GO:0055085">
    <property type="term" value="P:transmembrane transport"/>
    <property type="evidence" value="ECO:0007669"/>
    <property type="project" value="InterPro"/>
</dbReference>
<feature type="signal peptide" evidence="1">
    <location>
        <begin position="1"/>
        <end position="30"/>
    </location>
</feature>
<evidence type="ECO:0000259" key="2">
    <source>
        <dbReference type="Pfam" id="PF03544"/>
    </source>
</evidence>
<evidence type="ECO:0000313" key="4">
    <source>
        <dbReference type="Proteomes" id="UP000198790"/>
    </source>
</evidence>
<gene>
    <name evidence="3" type="ORF">SAMN04489723_101315</name>
</gene>
<dbReference type="EMBL" id="FOKK01000001">
    <property type="protein sequence ID" value="SFA78480.1"/>
    <property type="molecule type" value="Genomic_DNA"/>
</dbReference>
<sequence length="223" mass="25452">MLLYIFNYRSIMHRSLLLLCFVFTSYISFAQTTFNPETESDFVKATYSKGNLLTILSQDLIYPEDAAMNGTQGDVTFLLKIDKEGKLVSSVPKERVSDELANQAEVAIGKLTADWKPSKVHGEAVDREYLLVFSYKIFYNSLPVDYHAMAKKFEDKEKPEKAVRTYDDAIKNYPFEPVYYSMRAKYKNEIGDSEGAQADKLMAEKLNMEILAVVEIAQSQSVR</sequence>
<feature type="domain" description="TonB C-terminal" evidence="2">
    <location>
        <begin position="61"/>
        <end position="137"/>
    </location>
</feature>
<evidence type="ECO:0000313" key="3">
    <source>
        <dbReference type="EMBL" id="SFA78480.1"/>
    </source>
</evidence>
<dbReference type="Gene3D" id="3.30.1150.10">
    <property type="match status" value="1"/>
</dbReference>
<dbReference type="SUPFAM" id="SSF48452">
    <property type="entry name" value="TPR-like"/>
    <property type="match status" value="1"/>
</dbReference>
<feature type="chain" id="PRO_5011704050" evidence="1">
    <location>
        <begin position="31"/>
        <end position="223"/>
    </location>
</feature>